<evidence type="ECO:0000313" key="4">
    <source>
        <dbReference type="EMBL" id="MDR7089434.1"/>
    </source>
</evidence>
<sequence length="346" mass="35796">MIATKKAAQKNLLISSLMVGLLATLAGCDKKPADAPVASDAVVSSAAAEISVAAPAVAACDGTAPAGELTPVRIEAANTTRTEPGLFEGPVWIKDSLYFSDFVFTNGFSSRIQKLDASGAVTTAIEDSGSNGLAVDSNGLLVAGTHKYKSLSRFNPATGERSSVVEQFNGNVFNSPNDIAIAKDGTIYFTDPAFQRDAAPGGQEKTGVYRVAVDGTVTLVDDTISNPNGIALSPAEDVLYVNGGGEQGLLRAYPIVDGVPQTGKDLVTGLTIPDGMAIDCKGNIYLTEHIARQLRVYTPAGEQIAQASTDANLTNAAFGGVEGKTLYLTGAGSLWKIELNITGSAY</sequence>
<evidence type="ECO:0000256" key="1">
    <source>
        <dbReference type="ARBA" id="ARBA00022801"/>
    </source>
</evidence>
<dbReference type="InterPro" id="IPR051262">
    <property type="entry name" value="SMP-30/CGR1_Lactonase"/>
</dbReference>
<dbReference type="InterPro" id="IPR013658">
    <property type="entry name" value="SGL"/>
</dbReference>
<dbReference type="RefSeq" id="WP_310070547.1">
    <property type="nucleotide sequence ID" value="NZ_JAVDVX010000002.1"/>
</dbReference>
<comment type="caution">
    <text evidence="4">The sequence shown here is derived from an EMBL/GenBank/DDBJ whole genome shotgun (WGS) entry which is preliminary data.</text>
</comment>
<gene>
    <name evidence="4" type="ORF">J2X05_001440</name>
</gene>
<dbReference type="EMBL" id="JAVDVX010000002">
    <property type="protein sequence ID" value="MDR7089434.1"/>
    <property type="molecule type" value="Genomic_DNA"/>
</dbReference>
<organism evidence="4 5">
    <name type="scientific">Cellvibrio fibrivorans</name>
    <dbReference type="NCBI Taxonomy" id="126350"/>
    <lineage>
        <taxon>Bacteria</taxon>
        <taxon>Pseudomonadati</taxon>
        <taxon>Pseudomonadota</taxon>
        <taxon>Gammaproteobacteria</taxon>
        <taxon>Cellvibrionales</taxon>
        <taxon>Cellvibrionaceae</taxon>
        <taxon>Cellvibrio</taxon>
    </lineage>
</organism>
<dbReference type="Gene3D" id="2.120.10.30">
    <property type="entry name" value="TolB, C-terminal domain"/>
    <property type="match status" value="1"/>
</dbReference>
<keyword evidence="1 4" id="KW-0378">Hydrolase</keyword>
<dbReference type="InterPro" id="IPR005511">
    <property type="entry name" value="SMP-30"/>
</dbReference>
<dbReference type="PROSITE" id="PS51257">
    <property type="entry name" value="PROKAR_LIPOPROTEIN"/>
    <property type="match status" value="1"/>
</dbReference>
<evidence type="ECO:0000259" key="3">
    <source>
        <dbReference type="Pfam" id="PF08450"/>
    </source>
</evidence>
<name>A0ABU1UW63_9GAMM</name>
<dbReference type="Proteomes" id="UP001253595">
    <property type="component" value="Unassembled WGS sequence"/>
</dbReference>
<evidence type="ECO:0000313" key="5">
    <source>
        <dbReference type="Proteomes" id="UP001253595"/>
    </source>
</evidence>
<dbReference type="SUPFAM" id="SSF63829">
    <property type="entry name" value="Calcium-dependent phosphotriesterase"/>
    <property type="match status" value="1"/>
</dbReference>
<protein>
    <submittedName>
        <fullName evidence="4">Gluconolactonase</fullName>
        <ecNumber evidence="4">3.1.1.17</ecNumber>
    </submittedName>
</protein>
<dbReference type="PANTHER" id="PTHR47572:SF4">
    <property type="entry name" value="LACTONASE DRP35"/>
    <property type="match status" value="1"/>
</dbReference>
<keyword evidence="2" id="KW-0732">Signal</keyword>
<feature type="signal peptide" evidence="2">
    <location>
        <begin position="1"/>
        <end position="26"/>
    </location>
</feature>
<dbReference type="PANTHER" id="PTHR47572">
    <property type="entry name" value="LIPOPROTEIN-RELATED"/>
    <property type="match status" value="1"/>
</dbReference>
<evidence type="ECO:0000256" key="2">
    <source>
        <dbReference type="SAM" id="SignalP"/>
    </source>
</evidence>
<accession>A0ABU1UW63</accession>
<dbReference type="EC" id="3.1.1.17" evidence="4"/>
<reference evidence="4 5" key="1">
    <citation type="submission" date="2023-07" db="EMBL/GenBank/DDBJ databases">
        <title>Sorghum-associated microbial communities from plants grown in Nebraska, USA.</title>
        <authorList>
            <person name="Schachtman D."/>
        </authorList>
    </citation>
    <scope>NUCLEOTIDE SEQUENCE [LARGE SCALE GENOMIC DNA]</scope>
    <source>
        <strain evidence="4 5">BE190</strain>
    </source>
</reference>
<feature type="chain" id="PRO_5045763543" evidence="2">
    <location>
        <begin position="27"/>
        <end position="346"/>
    </location>
</feature>
<dbReference type="PRINTS" id="PR01790">
    <property type="entry name" value="SMP30FAMILY"/>
</dbReference>
<proteinExistence type="predicted"/>
<dbReference type="InterPro" id="IPR011042">
    <property type="entry name" value="6-blade_b-propeller_TolB-like"/>
</dbReference>
<feature type="domain" description="SMP-30/Gluconolactonase/LRE-like region" evidence="3">
    <location>
        <begin position="88"/>
        <end position="331"/>
    </location>
</feature>
<keyword evidence="5" id="KW-1185">Reference proteome</keyword>
<dbReference type="Pfam" id="PF08450">
    <property type="entry name" value="SGL"/>
    <property type="match status" value="1"/>
</dbReference>
<dbReference type="GO" id="GO:0004341">
    <property type="term" value="F:gluconolactonase activity"/>
    <property type="evidence" value="ECO:0007669"/>
    <property type="project" value="UniProtKB-EC"/>
</dbReference>